<dbReference type="RefSeq" id="WP_175500605.1">
    <property type="nucleotide sequence ID" value="NZ_FOYO01000001.1"/>
</dbReference>
<accession>A0A1I6FW37</accession>
<gene>
    <name evidence="2" type="ORF">SAMN04488002_0436</name>
</gene>
<protein>
    <submittedName>
        <fullName evidence="2">Uncharacterized protein</fullName>
    </submittedName>
</protein>
<dbReference type="STRING" id="670154.SAMN04488002_0436"/>
<proteinExistence type="predicted"/>
<evidence type="ECO:0000313" key="3">
    <source>
        <dbReference type="Proteomes" id="UP000199658"/>
    </source>
</evidence>
<sequence>MFSLLSSTIIRAIERRADFPDHLKENADRYIRSPRAQRRDGISPHTEKHGFNLW</sequence>
<dbReference type="AlphaFoldDB" id="A0A1I6FW37"/>
<evidence type="ECO:0000313" key="2">
    <source>
        <dbReference type="EMBL" id="SFR34153.1"/>
    </source>
</evidence>
<keyword evidence="3" id="KW-1185">Reference proteome</keyword>
<reference evidence="3" key="1">
    <citation type="submission" date="2016-10" db="EMBL/GenBank/DDBJ databases">
        <authorList>
            <person name="Varghese N."/>
            <person name="Submissions S."/>
        </authorList>
    </citation>
    <scope>NUCLEOTIDE SEQUENCE [LARGE SCALE GENOMIC DNA]</scope>
    <source>
        <strain evidence="3">DSM 26921</strain>
    </source>
</reference>
<name>A0A1I6FW37_9RHOB</name>
<dbReference type="EMBL" id="FOYO01000001">
    <property type="protein sequence ID" value="SFR34153.1"/>
    <property type="molecule type" value="Genomic_DNA"/>
</dbReference>
<evidence type="ECO:0000256" key="1">
    <source>
        <dbReference type="SAM" id="MobiDB-lite"/>
    </source>
</evidence>
<feature type="region of interest" description="Disordered" evidence="1">
    <location>
        <begin position="30"/>
        <end position="54"/>
    </location>
</feature>
<dbReference type="Proteomes" id="UP000199658">
    <property type="component" value="Unassembled WGS sequence"/>
</dbReference>
<organism evidence="2 3">
    <name type="scientific">Litoreibacter janthinus</name>
    <dbReference type="NCBI Taxonomy" id="670154"/>
    <lineage>
        <taxon>Bacteria</taxon>
        <taxon>Pseudomonadati</taxon>
        <taxon>Pseudomonadota</taxon>
        <taxon>Alphaproteobacteria</taxon>
        <taxon>Rhodobacterales</taxon>
        <taxon>Roseobacteraceae</taxon>
        <taxon>Litoreibacter</taxon>
    </lineage>
</organism>